<dbReference type="PROSITE" id="PS51257">
    <property type="entry name" value="PROKAR_LIPOPROTEIN"/>
    <property type="match status" value="1"/>
</dbReference>
<evidence type="ECO:0000256" key="2">
    <source>
        <dbReference type="ARBA" id="ARBA00006275"/>
    </source>
</evidence>
<keyword evidence="5" id="KW-0998">Cell outer membrane</keyword>
<dbReference type="InterPro" id="IPR011990">
    <property type="entry name" value="TPR-like_helical_dom_sf"/>
</dbReference>
<accession>A0A2R3Z1Y5</accession>
<keyword evidence="3 6" id="KW-0732">Signal</keyword>
<evidence type="ECO:0000313" key="10">
    <source>
        <dbReference type="Proteomes" id="UP000241507"/>
    </source>
</evidence>
<evidence type="ECO:0000259" key="7">
    <source>
        <dbReference type="Pfam" id="PF07980"/>
    </source>
</evidence>
<comment type="similarity">
    <text evidence="2">Belongs to the SusD family.</text>
</comment>
<proteinExistence type="inferred from homology"/>
<reference evidence="10" key="1">
    <citation type="submission" date="2018-03" db="EMBL/GenBank/DDBJ databases">
        <title>Gramella fulva sp. nov., isolated from a dry surface of tidal flat.</title>
        <authorList>
            <person name="Hwang S.H."/>
            <person name="Hwang W.M."/>
            <person name="Kang K."/>
            <person name="Ahn T.-Y."/>
        </authorList>
    </citation>
    <scope>NUCLEOTIDE SEQUENCE [LARGE SCALE GENOMIC DNA]</scope>
    <source>
        <strain evidence="10">SH35</strain>
    </source>
</reference>
<keyword evidence="10" id="KW-1185">Reference proteome</keyword>
<evidence type="ECO:0000256" key="1">
    <source>
        <dbReference type="ARBA" id="ARBA00004442"/>
    </source>
</evidence>
<organism evidence="9 10">
    <name type="scientific">Christiangramia fulva</name>
    <dbReference type="NCBI Taxonomy" id="2126553"/>
    <lineage>
        <taxon>Bacteria</taxon>
        <taxon>Pseudomonadati</taxon>
        <taxon>Bacteroidota</taxon>
        <taxon>Flavobacteriia</taxon>
        <taxon>Flavobacteriales</taxon>
        <taxon>Flavobacteriaceae</taxon>
        <taxon>Christiangramia</taxon>
    </lineage>
</organism>
<feature type="signal peptide" evidence="6">
    <location>
        <begin position="1"/>
        <end position="21"/>
    </location>
</feature>
<evidence type="ECO:0000256" key="4">
    <source>
        <dbReference type="ARBA" id="ARBA00023136"/>
    </source>
</evidence>
<dbReference type="GO" id="GO:0009279">
    <property type="term" value="C:cell outer membrane"/>
    <property type="evidence" value="ECO:0007669"/>
    <property type="project" value="UniProtKB-SubCell"/>
</dbReference>
<evidence type="ECO:0000259" key="8">
    <source>
        <dbReference type="Pfam" id="PF14322"/>
    </source>
</evidence>
<sequence length="443" mass="49676">MKKIYSLLCFLAILLLLGACSDRLDVEPRQQIPTDVAISTGENVENILTGVYDESSQEESYGGYMQIMADLYGFTDQATWYGTYQEPKEIYNKSIFTDNSFVRDLWLNGYAAINQANLVLENADLVDEDSRDRVKGEAYFLRALNYFDLNRFFSSPDHTLGVPLTLDGIIDIDQNLEIARAPADQVYQQVISDLQKAIELLPESNGARADKYSAEALLARVQLHIGHYEAARDAADDVIEYSGRSLTNTFADAFNNDTNSSEDLFAFQVNSQDGDNVLVVHYASTEFGGRGGDIAVNDAYLNMFGDSDDRGQFFYIGDYGDVLTSKYTNEYANISLIRLAEMYLIRAEANQRLDTEEGATPLEDINTLRARANADLLTEVTLDDILKERQLEMMFEGFLIWDYTRTGRPVGEIPADSPRLSFPIPLREMDANSLLVQNPGYGS</sequence>
<dbReference type="OrthoDB" id="5694214at2"/>
<gene>
    <name evidence="9" type="ORF">C7S20_02835</name>
</gene>
<evidence type="ECO:0000313" key="9">
    <source>
        <dbReference type="EMBL" id="AVR44277.1"/>
    </source>
</evidence>
<feature type="domain" description="RagB/SusD" evidence="7">
    <location>
        <begin position="324"/>
        <end position="405"/>
    </location>
</feature>
<dbReference type="InterPro" id="IPR012944">
    <property type="entry name" value="SusD_RagB_dom"/>
</dbReference>
<evidence type="ECO:0000256" key="6">
    <source>
        <dbReference type="SAM" id="SignalP"/>
    </source>
</evidence>
<evidence type="ECO:0000256" key="3">
    <source>
        <dbReference type="ARBA" id="ARBA00022729"/>
    </source>
</evidence>
<comment type="subcellular location">
    <subcellularLocation>
        <location evidence="1">Cell outer membrane</location>
    </subcellularLocation>
</comment>
<dbReference type="Gene3D" id="1.25.40.390">
    <property type="match status" value="1"/>
</dbReference>
<name>A0A2R3Z1Y5_9FLAO</name>
<dbReference type="AlphaFoldDB" id="A0A2R3Z1Y5"/>
<dbReference type="InterPro" id="IPR033985">
    <property type="entry name" value="SusD-like_N"/>
</dbReference>
<dbReference type="Pfam" id="PF07980">
    <property type="entry name" value="SusD_RagB"/>
    <property type="match status" value="1"/>
</dbReference>
<dbReference type="KEGG" id="grs:C7S20_02835"/>
<evidence type="ECO:0000256" key="5">
    <source>
        <dbReference type="ARBA" id="ARBA00023237"/>
    </source>
</evidence>
<dbReference type="SUPFAM" id="SSF48452">
    <property type="entry name" value="TPR-like"/>
    <property type="match status" value="1"/>
</dbReference>
<dbReference type="EMBL" id="CP028136">
    <property type="protein sequence ID" value="AVR44277.1"/>
    <property type="molecule type" value="Genomic_DNA"/>
</dbReference>
<protein>
    <submittedName>
        <fullName evidence="9">RagB/SusD family nutrient uptake outer membrane protein</fullName>
    </submittedName>
</protein>
<feature type="chain" id="PRO_5015331056" evidence="6">
    <location>
        <begin position="22"/>
        <end position="443"/>
    </location>
</feature>
<feature type="domain" description="SusD-like N-terminal" evidence="8">
    <location>
        <begin position="24"/>
        <end position="223"/>
    </location>
</feature>
<dbReference type="Proteomes" id="UP000241507">
    <property type="component" value="Chromosome"/>
</dbReference>
<keyword evidence="4" id="KW-0472">Membrane</keyword>
<dbReference type="Pfam" id="PF14322">
    <property type="entry name" value="SusD-like_3"/>
    <property type="match status" value="1"/>
</dbReference>
<dbReference type="CDD" id="cd08977">
    <property type="entry name" value="SusD"/>
    <property type="match status" value="1"/>
</dbReference>
<dbReference type="RefSeq" id="WP_107011055.1">
    <property type="nucleotide sequence ID" value="NZ_CP028136.1"/>
</dbReference>